<dbReference type="AlphaFoldDB" id="A0A8X7N9X9"/>
<keyword evidence="3" id="KW-1185">Reference proteome</keyword>
<gene>
    <name evidence="2" type="ORF">A4X09_0g4134</name>
</gene>
<organism evidence="2 3">
    <name type="scientific">Tilletia walkeri</name>
    <dbReference type="NCBI Taxonomy" id="117179"/>
    <lineage>
        <taxon>Eukaryota</taxon>
        <taxon>Fungi</taxon>
        <taxon>Dikarya</taxon>
        <taxon>Basidiomycota</taxon>
        <taxon>Ustilaginomycotina</taxon>
        <taxon>Exobasidiomycetes</taxon>
        <taxon>Tilletiales</taxon>
        <taxon>Tilletiaceae</taxon>
        <taxon>Tilletia</taxon>
    </lineage>
</organism>
<accession>A0A8X7N9X9</accession>
<evidence type="ECO:0000313" key="2">
    <source>
        <dbReference type="EMBL" id="KAE8268210.1"/>
    </source>
</evidence>
<evidence type="ECO:0000256" key="1">
    <source>
        <dbReference type="SAM" id="Coils"/>
    </source>
</evidence>
<comment type="caution">
    <text evidence="2">The sequence shown here is derived from an EMBL/GenBank/DDBJ whole genome shotgun (WGS) entry which is preliminary data.</text>
</comment>
<sequence>MPVLDFIVEEENIRLKVEITVLQRKNQSLTDRNKTLTANCFTDTTALSEALKKYELNEKACEDRIIELEKVVGTTEYLLCLHRNPYTAQPWVSYPQIGAPGSAVPSSLPVALLAAKVPRTKSDNPYHNWAYEDRITQLEKVVGKTEYQLGLHQHPYTAQPWVSFPQIAAPGSTVPSSLPVALVAAKVPRADSYNPFER</sequence>
<dbReference type="EMBL" id="LWDG02000167">
    <property type="protein sequence ID" value="KAE8268210.1"/>
    <property type="molecule type" value="Genomic_DNA"/>
</dbReference>
<name>A0A8X7N9X9_9BASI</name>
<reference evidence="2" key="1">
    <citation type="submission" date="2016-04" db="EMBL/GenBank/DDBJ databases">
        <authorList>
            <person name="Nguyen H.D."/>
            <person name="Samba Siva P."/>
            <person name="Cullis J."/>
            <person name="Levesque C.A."/>
            <person name="Hambleton S."/>
        </authorList>
    </citation>
    <scope>NUCLEOTIDE SEQUENCE</scope>
    <source>
        <strain evidence="2">DAOMC 236422</strain>
    </source>
</reference>
<keyword evidence="1" id="KW-0175">Coiled coil</keyword>
<feature type="coiled-coil region" evidence="1">
    <location>
        <begin position="12"/>
        <end position="71"/>
    </location>
</feature>
<dbReference type="Proteomes" id="UP000078113">
    <property type="component" value="Unassembled WGS sequence"/>
</dbReference>
<proteinExistence type="predicted"/>
<evidence type="ECO:0000313" key="3">
    <source>
        <dbReference type="Proteomes" id="UP000078113"/>
    </source>
</evidence>
<reference evidence="2" key="2">
    <citation type="journal article" date="2019" name="IMA Fungus">
        <title>Genome sequencing and comparison of five Tilletia species to identify candidate genes for the detection of regulated species infecting wheat.</title>
        <authorList>
            <person name="Nguyen H.D.T."/>
            <person name="Sultana T."/>
            <person name="Kesanakurti P."/>
            <person name="Hambleton S."/>
        </authorList>
    </citation>
    <scope>NUCLEOTIDE SEQUENCE</scope>
    <source>
        <strain evidence="2">DAOMC 236422</strain>
    </source>
</reference>
<protein>
    <submittedName>
        <fullName evidence="2">Uncharacterized protein</fullName>
    </submittedName>
</protein>